<dbReference type="CDD" id="cd04301">
    <property type="entry name" value="NAT_SF"/>
    <property type="match status" value="1"/>
</dbReference>
<gene>
    <name evidence="2" type="ORF">CS022_23400</name>
</gene>
<organism evidence="2 3">
    <name type="scientific">Veronia nyctiphanis</name>
    <dbReference type="NCBI Taxonomy" id="1278244"/>
    <lineage>
        <taxon>Bacteria</taxon>
        <taxon>Pseudomonadati</taxon>
        <taxon>Pseudomonadota</taxon>
        <taxon>Gammaproteobacteria</taxon>
        <taxon>Vibrionales</taxon>
        <taxon>Vibrionaceae</taxon>
        <taxon>Veronia</taxon>
    </lineage>
</organism>
<dbReference type="SUPFAM" id="SSF55729">
    <property type="entry name" value="Acyl-CoA N-acyltransferases (Nat)"/>
    <property type="match status" value="1"/>
</dbReference>
<keyword evidence="2" id="KW-0808">Transferase</keyword>
<keyword evidence="3" id="KW-1185">Reference proteome</keyword>
<dbReference type="PROSITE" id="PS51186">
    <property type="entry name" value="GNAT"/>
    <property type="match status" value="1"/>
</dbReference>
<sequence length="154" mass="17556">MTIRCRVLESGDAASYRELRLESLQLHPESYGSSYEDEQSKPELFFENQIRDKHSKNIMIGAFDNSVLVGLCGLISDELNQFLVVQMYVKEAYKGQGIGQALISEAKSLLIQYQRSRLVLAVYKHNKQALNSYLRAGFQEASRQDNEIVMYLAP</sequence>
<reference evidence="2 3" key="1">
    <citation type="submission" date="2017-10" db="EMBL/GenBank/DDBJ databases">
        <title>Nyctiphanis sp. nov., isolated from the stomach of the euphausiid Nyctiphanes simplex (Hansen, 1911) in the Gulf of California.</title>
        <authorList>
            <person name="Gomez-Gil B."/>
            <person name="Aguilar-Mendez M."/>
            <person name="Lopez-Cortes A."/>
            <person name="Gomez-Gutierrez J."/>
            <person name="Roque A."/>
            <person name="Lang E."/>
            <person name="Gonzalez-Castillo A."/>
        </authorList>
    </citation>
    <scope>NUCLEOTIDE SEQUENCE [LARGE SCALE GENOMIC DNA]</scope>
    <source>
        <strain evidence="2 3">CAIM 600</strain>
    </source>
</reference>
<dbReference type="AlphaFoldDB" id="A0A4Q0YMK7"/>
<dbReference type="RefSeq" id="WP_129124271.1">
    <property type="nucleotide sequence ID" value="NZ_PEIB01000050.1"/>
</dbReference>
<proteinExistence type="predicted"/>
<comment type="caution">
    <text evidence="2">The sequence shown here is derived from an EMBL/GenBank/DDBJ whole genome shotgun (WGS) entry which is preliminary data.</text>
</comment>
<name>A0A4Q0YMK7_9GAMM</name>
<protein>
    <submittedName>
        <fullName evidence="2">GNAT family N-acetyltransferase</fullName>
    </submittedName>
</protein>
<feature type="domain" description="N-acetyltransferase" evidence="1">
    <location>
        <begin position="3"/>
        <end position="154"/>
    </location>
</feature>
<dbReference type="InterPro" id="IPR000182">
    <property type="entry name" value="GNAT_dom"/>
</dbReference>
<dbReference type="InterPro" id="IPR016181">
    <property type="entry name" value="Acyl_CoA_acyltransferase"/>
</dbReference>
<dbReference type="Proteomes" id="UP000290287">
    <property type="component" value="Unassembled WGS sequence"/>
</dbReference>
<dbReference type="GO" id="GO:0016747">
    <property type="term" value="F:acyltransferase activity, transferring groups other than amino-acyl groups"/>
    <property type="evidence" value="ECO:0007669"/>
    <property type="project" value="InterPro"/>
</dbReference>
<dbReference type="Gene3D" id="3.40.630.30">
    <property type="match status" value="1"/>
</dbReference>
<accession>A0A4Q0YMK7</accession>
<dbReference type="EMBL" id="PEIB01000050">
    <property type="protein sequence ID" value="RXJ70421.1"/>
    <property type="molecule type" value="Genomic_DNA"/>
</dbReference>
<dbReference type="OrthoDB" id="9799092at2"/>
<evidence type="ECO:0000259" key="1">
    <source>
        <dbReference type="PROSITE" id="PS51186"/>
    </source>
</evidence>
<dbReference type="Pfam" id="PF00583">
    <property type="entry name" value="Acetyltransf_1"/>
    <property type="match status" value="1"/>
</dbReference>
<evidence type="ECO:0000313" key="3">
    <source>
        <dbReference type="Proteomes" id="UP000290287"/>
    </source>
</evidence>
<evidence type="ECO:0000313" key="2">
    <source>
        <dbReference type="EMBL" id="RXJ70421.1"/>
    </source>
</evidence>